<evidence type="ECO:0000256" key="9">
    <source>
        <dbReference type="ARBA" id="ARBA00022756"/>
    </source>
</evidence>
<organism evidence="16 17">
    <name type="scientific">Oidiodendron maius (strain Zn)</name>
    <dbReference type="NCBI Taxonomy" id="913774"/>
    <lineage>
        <taxon>Eukaryota</taxon>
        <taxon>Fungi</taxon>
        <taxon>Dikarya</taxon>
        <taxon>Ascomycota</taxon>
        <taxon>Pezizomycotina</taxon>
        <taxon>Leotiomycetes</taxon>
        <taxon>Leotiomycetes incertae sedis</taxon>
        <taxon>Myxotrichaceae</taxon>
        <taxon>Oidiodendron</taxon>
    </lineage>
</organism>
<accession>A0A0C3HYN7</accession>
<dbReference type="SFLD" id="SFLDG01060">
    <property type="entry name" value="BATS_domain_containing"/>
    <property type="match status" value="1"/>
</dbReference>
<dbReference type="CDD" id="cd01335">
    <property type="entry name" value="Radical_SAM"/>
    <property type="match status" value="1"/>
</dbReference>
<dbReference type="HOGENOM" id="CLU_033172_3_2_1"/>
<comment type="cofactor">
    <cofactor evidence="13">
        <name>[2Fe-2S] cluster</name>
        <dbReference type="ChEBI" id="CHEBI:190135"/>
    </cofactor>
</comment>
<gene>
    <name evidence="16" type="ORF">OIDMADRAFT_111549</name>
</gene>
<dbReference type="GO" id="GO:0051539">
    <property type="term" value="F:4 iron, 4 sulfur cluster binding"/>
    <property type="evidence" value="ECO:0007669"/>
    <property type="project" value="UniProtKB-KW"/>
</dbReference>
<dbReference type="SFLD" id="SFLDS00029">
    <property type="entry name" value="Radical_SAM"/>
    <property type="match status" value="1"/>
</dbReference>
<dbReference type="SFLD" id="SFLDF00272">
    <property type="entry name" value="biotin_synthase"/>
    <property type="match status" value="1"/>
</dbReference>
<dbReference type="InterPro" id="IPR013785">
    <property type="entry name" value="Aldolase_TIM"/>
</dbReference>
<dbReference type="PANTHER" id="PTHR22976">
    <property type="entry name" value="BIOTIN SYNTHASE"/>
    <property type="match status" value="1"/>
</dbReference>
<evidence type="ECO:0000313" key="17">
    <source>
        <dbReference type="Proteomes" id="UP000054321"/>
    </source>
</evidence>
<feature type="domain" description="Radical SAM core" evidence="15">
    <location>
        <begin position="89"/>
        <end position="318"/>
    </location>
</feature>
<keyword evidence="8 14" id="KW-0479">Metal-binding</keyword>
<evidence type="ECO:0000256" key="5">
    <source>
        <dbReference type="ARBA" id="ARBA00022679"/>
    </source>
</evidence>
<evidence type="ECO:0000256" key="8">
    <source>
        <dbReference type="ARBA" id="ARBA00022723"/>
    </source>
</evidence>
<dbReference type="SMART" id="SM00729">
    <property type="entry name" value="Elp3"/>
    <property type="match status" value="1"/>
</dbReference>
<dbReference type="GO" id="GO:0004076">
    <property type="term" value="F:biotin synthase activity"/>
    <property type="evidence" value="ECO:0007669"/>
    <property type="project" value="UniProtKB-EC"/>
</dbReference>
<keyword evidence="7 14" id="KW-0001">2Fe-2S</keyword>
<dbReference type="FunFam" id="3.20.20.70:FF:000011">
    <property type="entry name" value="Biotin synthase"/>
    <property type="match status" value="1"/>
</dbReference>
<dbReference type="AlphaFoldDB" id="A0A0C3HYN7"/>
<dbReference type="PANTHER" id="PTHR22976:SF2">
    <property type="entry name" value="BIOTIN SYNTHASE, MITOCHONDRIAL"/>
    <property type="match status" value="1"/>
</dbReference>
<feature type="binding site" evidence="14">
    <location>
        <position position="148"/>
    </location>
    <ligand>
        <name>[2Fe-2S] cluster</name>
        <dbReference type="ChEBI" id="CHEBI:190135"/>
    </ligand>
</feature>
<dbReference type="InterPro" id="IPR002684">
    <property type="entry name" value="Biotin_synth/BioAB"/>
</dbReference>
<evidence type="ECO:0000256" key="1">
    <source>
        <dbReference type="ARBA" id="ARBA00004942"/>
    </source>
</evidence>
<feature type="binding site" evidence="14">
    <location>
        <position position="108"/>
    </location>
    <ligand>
        <name>[4Fe-4S] cluster</name>
        <dbReference type="ChEBI" id="CHEBI:49883"/>
        <note>4Fe-4S-S-AdoMet</note>
    </ligand>
</feature>
<comment type="cofactor">
    <cofactor evidence="14">
        <name>[4Fe-4S] cluster</name>
        <dbReference type="ChEBI" id="CHEBI:49883"/>
    </cofactor>
    <text evidence="14">Binds 1 [4Fe-4S] cluster. The cluster is coordinated with 3 cysteines and an exchangeable S-adenosyl-L-methionine.</text>
</comment>
<evidence type="ECO:0000256" key="4">
    <source>
        <dbReference type="ARBA" id="ARBA00022485"/>
    </source>
</evidence>
<dbReference type="STRING" id="913774.A0A0C3HYN7"/>
<evidence type="ECO:0000256" key="7">
    <source>
        <dbReference type="ARBA" id="ARBA00022714"/>
    </source>
</evidence>
<feature type="binding site" evidence="14">
    <location>
        <position position="111"/>
    </location>
    <ligand>
        <name>[4Fe-4S] cluster</name>
        <dbReference type="ChEBI" id="CHEBI:49883"/>
        <note>4Fe-4S-S-AdoMet</note>
    </ligand>
</feature>
<dbReference type="SFLD" id="SFLDG01278">
    <property type="entry name" value="biotin_synthase_like"/>
    <property type="match status" value="1"/>
</dbReference>
<dbReference type="InterPro" id="IPR010722">
    <property type="entry name" value="BATS_dom"/>
</dbReference>
<evidence type="ECO:0000259" key="15">
    <source>
        <dbReference type="PROSITE" id="PS51918"/>
    </source>
</evidence>
<dbReference type="InterPro" id="IPR024177">
    <property type="entry name" value="Biotin_synthase"/>
</dbReference>
<sequence length="397" mass="43772">MRSRYSPVLKRSLRAALQDGKARWTRRYGTVAETPSLTTPPSSVLDEALNATSLRNTWTKDEIRQIYETPLMKLAYAAGTVHRKFHNPAAIQMCTLMNIKTGGCSEDCSYCAQSSRYNTGLKATKMVTVDSVLEAARIAKDNGSTRFCMGAAWRDMRGRKTNLKNIKEMVNGVRGMGMEVCVTLGMIDLEQAKELKEAGLTAYNHNVDTSREHYPSVITTRTYDERLQTIQNVREAGLNVCTGGILGLGEKPSDRVGLIHTVATLPSHPESFPVNTLVPIKGTPMGDNTPLPFDATLRTIATARMVMPRTIIRLAAGRTTLSEEQQMLCFMAGANAVFTGEKMLTTACNGWDEDKEMFERWGLRAMESFEVEALREAVSSSTPLDGPVVEKSSQSVL</sequence>
<dbReference type="Gene3D" id="3.20.20.70">
    <property type="entry name" value="Aldolase class I"/>
    <property type="match status" value="1"/>
</dbReference>
<reference evidence="16 17" key="1">
    <citation type="submission" date="2014-04" db="EMBL/GenBank/DDBJ databases">
        <authorList>
            <consortium name="DOE Joint Genome Institute"/>
            <person name="Kuo A."/>
            <person name="Martino E."/>
            <person name="Perotto S."/>
            <person name="Kohler A."/>
            <person name="Nagy L.G."/>
            <person name="Floudas D."/>
            <person name="Copeland A."/>
            <person name="Barry K.W."/>
            <person name="Cichocki N."/>
            <person name="Veneault-Fourrey C."/>
            <person name="LaButti K."/>
            <person name="Lindquist E.A."/>
            <person name="Lipzen A."/>
            <person name="Lundell T."/>
            <person name="Morin E."/>
            <person name="Murat C."/>
            <person name="Sun H."/>
            <person name="Tunlid A."/>
            <person name="Henrissat B."/>
            <person name="Grigoriev I.V."/>
            <person name="Hibbett D.S."/>
            <person name="Martin F."/>
            <person name="Nordberg H.P."/>
            <person name="Cantor M.N."/>
            <person name="Hua S.X."/>
        </authorList>
    </citation>
    <scope>NUCLEOTIDE SEQUENCE [LARGE SCALE GENOMIC DNA]</scope>
    <source>
        <strain evidence="16 17">Zn</strain>
    </source>
</reference>
<dbReference type="InterPro" id="IPR007197">
    <property type="entry name" value="rSAM"/>
</dbReference>
<feature type="binding site" evidence="14">
    <location>
        <position position="181"/>
    </location>
    <ligand>
        <name>[2Fe-2S] cluster</name>
        <dbReference type="ChEBI" id="CHEBI:190135"/>
    </ligand>
</feature>
<evidence type="ECO:0000256" key="3">
    <source>
        <dbReference type="ARBA" id="ARBA00012236"/>
    </source>
</evidence>
<dbReference type="OrthoDB" id="2414104at2759"/>
<evidence type="ECO:0000256" key="11">
    <source>
        <dbReference type="ARBA" id="ARBA00023014"/>
    </source>
</evidence>
<dbReference type="FunCoup" id="A0A0C3HYN7">
    <property type="interactions" value="229"/>
</dbReference>
<dbReference type="PROSITE" id="PS51918">
    <property type="entry name" value="RADICAL_SAM"/>
    <property type="match status" value="1"/>
</dbReference>
<keyword evidence="17" id="KW-1185">Reference proteome</keyword>
<keyword evidence="10 14" id="KW-0408">Iron</keyword>
<feature type="binding site" evidence="14">
    <location>
        <position position="313"/>
    </location>
    <ligand>
        <name>[2Fe-2S] cluster</name>
        <dbReference type="ChEBI" id="CHEBI:190135"/>
    </ligand>
</feature>
<evidence type="ECO:0000313" key="16">
    <source>
        <dbReference type="EMBL" id="KIN07357.1"/>
    </source>
</evidence>
<dbReference type="GO" id="GO:0046872">
    <property type="term" value="F:metal ion binding"/>
    <property type="evidence" value="ECO:0007669"/>
    <property type="project" value="UniProtKB-KW"/>
</dbReference>
<dbReference type="GO" id="GO:0009102">
    <property type="term" value="P:biotin biosynthetic process"/>
    <property type="evidence" value="ECO:0007669"/>
    <property type="project" value="UniProtKB-UniPathway"/>
</dbReference>
<evidence type="ECO:0000256" key="10">
    <source>
        <dbReference type="ARBA" id="ARBA00023004"/>
    </source>
</evidence>
<feature type="binding site" evidence="14">
    <location>
        <position position="241"/>
    </location>
    <ligand>
        <name>[2Fe-2S] cluster</name>
        <dbReference type="ChEBI" id="CHEBI:190135"/>
    </ligand>
</feature>
<dbReference type="EC" id="2.8.1.6" evidence="3"/>
<dbReference type="SMART" id="SM00876">
    <property type="entry name" value="BATS"/>
    <property type="match status" value="1"/>
</dbReference>
<dbReference type="EMBL" id="KN832870">
    <property type="protein sequence ID" value="KIN07357.1"/>
    <property type="molecule type" value="Genomic_DNA"/>
</dbReference>
<dbReference type="Pfam" id="PF06968">
    <property type="entry name" value="BATS"/>
    <property type="match status" value="1"/>
</dbReference>
<proteinExistence type="inferred from homology"/>
<keyword evidence="5" id="KW-0808">Transferase</keyword>
<feature type="binding site" evidence="14">
    <location>
        <position position="104"/>
    </location>
    <ligand>
        <name>[4Fe-4S] cluster</name>
        <dbReference type="ChEBI" id="CHEBI:49883"/>
        <note>4Fe-4S-S-AdoMet</note>
    </ligand>
</feature>
<evidence type="ECO:0000256" key="14">
    <source>
        <dbReference type="PIRSR" id="PIRSR001619-1"/>
    </source>
</evidence>
<dbReference type="GO" id="GO:0005739">
    <property type="term" value="C:mitochondrion"/>
    <property type="evidence" value="ECO:0007669"/>
    <property type="project" value="TreeGrafter"/>
</dbReference>
<keyword evidence="12" id="KW-0496">Mitochondrion</keyword>
<dbReference type="SUPFAM" id="SSF102114">
    <property type="entry name" value="Radical SAM enzymes"/>
    <property type="match status" value="1"/>
</dbReference>
<dbReference type="InterPro" id="IPR006638">
    <property type="entry name" value="Elp3/MiaA/NifB-like_rSAM"/>
</dbReference>
<reference evidence="17" key="2">
    <citation type="submission" date="2015-01" db="EMBL/GenBank/DDBJ databases">
        <title>Evolutionary Origins and Diversification of the Mycorrhizal Mutualists.</title>
        <authorList>
            <consortium name="DOE Joint Genome Institute"/>
            <consortium name="Mycorrhizal Genomics Consortium"/>
            <person name="Kohler A."/>
            <person name="Kuo A."/>
            <person name="Nagy L.G."/>
            <person name="Floudas D."/>
            <person name="Copeland A."/>
            <person name="Barry K.W."/>
            <person name="Cichocki N."/>
            <person name="Veneault-Fourrey C."/>
            <person name="LaButti K."/>
            <person name="Lindquist E.A."/>
            <person name="Lipzen A."/>
            <person name="Lundell T."/>
            <person name="Morin E."/>
            <person name="Murat C."/>
            <person name="Riley R."/>
            <person name="Ohm R."/>
            <person name="Sun H."/>
            <person name="Tunlid A."/>
            <person name="Henrissat B."/>
            <person name="Grigoriev I.V."/>
            <person name="Hibbett D.S."/>
            <person name="Martin F."/>
        </authorList>
    </citation>
    <scope>NUCLEOTIDE SEQUENCE [LARGE SCALE GENOMIC DNA]</scope>
    <source>
        <strain evidence="17">Zn</strain>
    </source>
</reference>
<evidence type="ECO:0000256" key="12">
    <source>
        <dbReference type="ARBA" id="ARBA00023128"/>
    </source>
</evidence>
<keyword evidence="9" id="KW-0093">Biotin biosynthesis</keyword>
<dbReference type="Proteomes" id="UP000054321">
    <property type="component" value="Unassembled WGS sequence"/>
</dbReference>
<dbReference type="NCBIfam" id="TIGR00433">
    <property type="entry name" value="bioB"/>
    <property type="match status" value="1"/>
</dbReference>
<comment type="pathway">
    <text evidence="1">Cofactor biosynthesis; biotin biosynthesis; biotin from 7,8-diaminononanoate: step 2/2.</text>
</comment>
<comment type="cofactor">
    <cofactor evidence="14">
        <name>[2Fe-2S] cluster</name>
        <dbReference type="ChEBI" id="CHEBI:190135"/>
    </cofactor>
    <text evidence="14">Binds 1 [2Fe-2S] cluster. The cluster is coordinated with 3 cysteines and 1 arginine.</text>
</comment>
<evidence type="ECO:0000256" key="6">
    <source>
        <dbReference type="ARBA" id="ARBA00022691"/>
    </source>
</evidence>
<dbReference type="GO" id="GO:0051537">
    <property type="term" value="F:2 iron, 2 sulfur cluster binding"/>
    <property type="evidence" value="ECO:0007669"/>
    <property type="project" value="UniProtKB-KW"/>
</dbReference>
<dbReference type="InParanoid" id="A0A0C3HYN7"/>
<keyword evidence="4 14" id="KW-0004">4Fe-4S</keyword>
<dbReference type="HAMAP" id="MF_01694">
    <property type="entry name" value="BioB"/>
    <property type="match status" value="1"/>
</dbReference>
<keyword evidence="6 14" id="KW-0949">S-adenosyl-L-methionine</keyword>
<dbReference type="InterPro" id="IPR058240">
    <property type="entry name" value="rSAM_sf"/>
</dbReference>
<protein>
    <recommendedName>
        <fullName evidence="3">biotin synthase</fullName>
        <ecNumber evidence="3">2.8.1.6</ecNumber>
    </recommendedName>
</protein>
<dbReference type="PIRSF" id="PIRSF001619">
    <property type="entry name" value="Biotin_synth"/>
    <property type="match status" value="1"/>
</dbReference>
<evidence type="ECO:0000256" key="2">
    <source>
        <dbReference type="ARBA" id="ARBA00010765"/>
    </source>
</evidence>
<comment type="similarity">
    <text evidence="2">Belongs to the radical SAM superfamily. Biotin synthase family.</text>
</comment>
<dbReference type="Pfam" id="PF04055">
    <property type="entry name" value="Radical_SAM"/>
    <property type="match status" value="1"/>
</dbReference>
<evidence type="ECO:0000256" key="13">
    <source>
        <dbReference type="ARBA" id="ARBA00034078"/>
    </source>
</evidence>
<name>A0A0C3HYN7_OIDMZ</name>
<keyword evidence="11 14" id="KW-0411">Iron-sulfur</keyword>
<dbReference type="UniPathway" id="UPA00078">
    <property type="reaction ID" value="UER00162"/>
</dbReference>